<feature type="non-terminal residue" evidence="7">
    <location>
        <position position="1"/>
    </location>
</feature>
<dbReference type="Pfam" id="PF07690">
    <property type="entry name" value="MFS_1"/>
    <property type="match status" value="1"/>
</dbReference>
<evidence type="ECO:0000313" key="7">
    <source>
        <dbReference type="EMBL" id="KAE9392454.1"/>
    </source>
</evidence>
<feature type="transmembrane region" description="Helical" evidence="6">
    <location>
        <begin position="117"/>
        <end position="137"/>
    </location>
</feature>
<feature type="transmembrane region" description="Helical" evidence="6">
    <location>
        <begin position="12"/>
        <end position="31"/>
    </location>
</feature>
<dbReference type="InterPro" id="IPR036259">
    <property type="entry name" value="MFS_trans_sf"/>
</dbReference>
<feature type="transmembrane region" description="Helical" evidence="6">
    <location>
        <begin position="278"/>
        <end position="301"/>
    </location>
</feature>
<feature type="compositionally biased region" description="Basic and acidic residues" evidence="5">
    <location>
        <begin position="327"/>
        <end position="338"/>
    </location>
</feature>
<evidence type="ECO:0000256" key="5">
    <source>
        <dbReference type="SAM" id="MobiDB-lite"/>
    </source>
</evidence>
<feature type="region of interest" description="Disordered" evidence="5">
    <location>
        <begin position="312"/>
        <end position="338"/>
    </location>
</feature>
<dbReference type="PANTHER" id="PTHR23501:SF198">
    <property type="entry name" value="AZOLE RESISTANCE PROTEIN 1-RELATED"/>
    <property type="match status" value="1"/>
</dbReference>
<feature type="transmembrane region" description="Helical" evidence="6">
    <location>
        <begin position="175"/>
        <end position="196"/>
    </location>
</feature>
<gene>
    <name evidence="7" type="ORF">BT96DRAFT_830564</name>
</gene>
<proteinExistence type="predicted"/>
<protein>
    <submittedName>
        <fullName evidence="7">ABC transporter</fullName>
    </submittedName>
</protein>
<organism evidence="7 8">
    <name type="scientific">Gymnopus androsaceus JB14</name>
    <dbReference type="NCBI Taxonomy" id="1447944"/>
    <lineage>
        <taxon>Eukaryota</taxon>
        <taxon>Fungi</taxon>
        <taxon>Dikarya</taxon>
        <taxon>Basidiomycota</taxon>
        <taxon>Agaricomycotina</taxon>
        <taxon>Agaricomycetes</taxon>
        <taxon>Agaricomycetidae</taxon>
        <taxon>Agaricales</taxon>
        <taxon>Marasmiineae</taxon>
        <taxon>Omphalotaceae</taxon>
        <taxon>Gymnopus</taxon>
    </lineage>
</organism>
<dbReference type="Proteomes" id="UP000799118">
    <property type="component" value="Unassembled WGS sequence"/>
</dbReference>
<dbReference type="OrthoDB" id="10021397at2759"/>
<dbReference type="SUPFAM" id="SSF103473">
    <property type="entry name" value="MFS general substrate transporter"/>
    <property type="match status" value="1"/>
</dbReference>
<dbReference type="GO" id="GO:0022857">
    <property type="term" value="F:transmembrane transporter activity"/>
    <property type="evidence" value="ECO:0007669"/>
    <property type="project" value="InterPro"/>
</dbReference>
<feature type="transmembrane region" description="Helical" evidence="6">
    <location>
        <begin position="43"/>
        <end position="63"/>
    </location>
</feature>
<dbReference type="GO" id="GO:0005886">
    <property type="term" value="C:plasma membrane"/>
    <property type="evidence" value="ECO:0007669"/>
    <property type="project" value="TreeGrafter"/>
</dbReference>
<evidence type="ECO:0000256" key="1">
    <source>
        <dbReference type="ARBA" id="ARBA00004141"/>
    </source>
</evidence>
<accession>A0A6A4H4Z8</accession>
<sequence>KDLLQQTLGLDYVGATLVAAAVTCVVLALQWGGNIKTWNDKSVIICFVFSGALTILFIAWEIYMFDKAMVPTQVFKSRSIDTVYLDTPLLRIASLVSSQYIPIFYQAVRHKSATDSGINFIPFMLVVILSIMVAGQMIGKIGYYWPILVSGPVIFAVGSRLFFTISTSTTSAQLIGFQILIGVGAGMGLQNSLIAIQTEFKDTPKLIGRVTSMASFAQFLGGTIGLGVAEPVLASELSKYLLIYAPEVPAGIIKESPTAIYTELPESMIPGVVHAYSLALHIVFVIGVPVAGLALFAAMFVKNIWIVKSGPPAAAGSGPPPAVGTEKNMKNGERPENA</sequence>
<evidence type="ECO:0000256" key="4">
    <source>
        <dbReference type="ARBA" id="ARBA00023136"/>
    </source>
</evidence>
<dbReference type="PANTHER" id="PTHR23501">
    <property type="entry name" value="MAJOR FACILITATOR SUPERFAMILY"/>
    <property type="match status" value="1"/>
</dbReference>
<comment type="subcellular location">
    <subcellularLocation>
        <location evidence="1">Membrane</location>
        <topology evidence="1">Multi-pass membrane protein</topology>
    </subcellularLocation>
</comment>
<name>A0A6A4H4Z8_9AGAR</name>
<keyword evidence="3 6" id="KW-1133">Transmembrane helix</keyword>
<dbReference type="AlphaFoldDB" id="A0A6A4H4Z8"/>
<feature type="transmembrane region" description="Helical" evidence="6">
    <location>
        <begin position="143"/>
        <end position="163"/>
    </location>
</feature>
<dbReference type="Gene3D" id="1.20.1250.20">
    <property type="entry name" value="MFS general substrate transporter like domains"/>
    <property type="match status" value="1"/>
</dbReference>
<evidence type="ECO:0000313" key="8">
    <source>
        <dbReference type="Proteomes" id="UP000799118"/>
    </source>
</evidence>
<evidence type="ECO:0000256" key="3">
    <source>
        <dbReference type="ARBA" id="ARBA00022989"/>
    </source>
</evidence>
<evidence type="ECO:0000256" key="2">
    <source>
        <dbReference type="ARBA" id="ARBA00022692"/>
    </source>
</evidence>
<keyword evidence="8" id="KW-1185">Reference proteome</keyword>
<dbReference type="InterPro" id="IPR011701">
    <property type="entry name" value="MFS"/>
</dbReference>
<evidence type="ECO:0000256" key="6">
    <source>
        <dbReference type="SAM" id="Phobius"/>
    </source>
</evidence>
<keyword evidence="2 6" id="KW-0812">Transmembrane</keyword>
<keyword evidence="4 6" id="KW-0472">Membrane</keyword>
<dbReference type="EMBL" id="ML769595">
    <property type="protein sequence ID" value="KAE9392454.1"/>
    <property type="molecule type" value="Genomic_DNA"/>
</dbReference>
<reference evidence="7" key="1">
    <citation type="journal article" date="2019" name="Environ. Microbiol.">
        <title>Fungal ecological strategies reflected in gene transcription - a case study of two litter decomposers.</title>
        <authorList>
            <person name="Barbi F."/>
            <person name="Kohler A."/>
            <person name="Barry K."/>
            <person name="Baskaran P."/>
            <person name="Daum C."/>
            <person name="Fauchery L."/>
            <person name="Ihrmark K."/>
            <person name="Kuo A."/>
            <person name="LaButti K."/>
            <person name="Lipzen A."/>
            <person name="Morin E."/>
            <person name="Grigoriev I.V."/>
            <person name="Henrissat B."/>
            <person name="Lindahl B."/>
            <person name="Martin F."/>
        </authorList>
    </citation>
    <scope>NUCLEOTIDE SEQUENCE</scope>
    <source>
        <strain evidence="7">JB14</strain>
    </source>
</reference>